<protein>
    <submittedName>
        <fullName evidence="3">Tol-pal system-associated acyl-CoA thioesterase</fullName>
    </submittedName>
</protein>
<dbReference type="InParanoid" id="A0A5Q0BHC7"/>
<dbReference type="AlphaFoldDB" id="A0A5Q0BHC7"/>
<dbReference type="NCBIfam" id="TIGR02799">
    <property type="entry name" value="thio_ybgC"/>
    <property type="match status" value="1"/>
</dbReference>
<dbReference type="EMBL" id="CP044205">
    <property type="protein sequence ID" value="QFY41601.1"/>
    <property type="molecule type" value="Genomic_DNA"/>
</dbReference>
<evidence type="ECO:0000313" key="3">
    <source>
        <dbReference type="EMBL" id="QFY41601.1"/>
    </source>
</evidence>
<name>A0A5Q0BHC7_9GAMM</name>
<dbReference type="OrthoDB" id="9808429at2"/>
<sequence>MFFWPIRIYYEDTDAGGVVYYANYLRFYERARTEWLRAEGIEQDEIRQNDGILFVVRSAEVEYLRPALFNDEVVVSASLSEVRRASLKFRQEIRRINMQGELLSSAQFRIASITAKTLRPAAIPDHLMERIKKDEL</sequence>
<dbReference type="InterPro" id="IPR014166">
    <property type="entry name" value="Tol-Pal_acyl-CoA_thioesterase"/>
</dbReference>
<dbReference type="CDD" id="cd00586">
    <property type="entry name" value="4HBT"/>
    <property type="match status" value="1"/>
</dbReference>
<dbReference type="KEGG" id="mmob:F6R98_02305"/>
<dbReference type="GO" id="GO:0047617">
    <property type="term" value="F:fatty acyl-CoA hydrolase activity"/>
    <property type="evidence" value="ECO:0007669"/>
    <property type="project" value="TreeGrafter"/>
</dbReference>
<keyword evidence="2" id="KW-0378">Hydrolase</keyword>
<dbReference type="FunCoup" id="A0A5Q0BHC7">
    <property type="interactions" value="207"/>
</dbReference>
<dbReference type="RefSeq" id="WP_153247584.1">
    <property type="nucleotide sequence ID" value="NZ_CP044205.1"/>
</dbReference>
<dbReference type="InterPro" id="IPR029069">
    <property type="entry name" value="HotDog_dom_sf"/>
</dbReference>
<dbReference type="FunFam" id="3.10.129.10:FF:000004">
    <property type="entry name" value="Tol-pal system-associated acyl-CoA thioesterase"/>
    <property type="match status" value="1"/>
</dbReference>
<dbReference type="PIRSF" id="PIRSF003230">
    <property type="entry name" value="YbgC"/>
    <property type="match status" value="1"/>
</dbReference>
<organism evidence="3 4">
    <name type="scientific">Candidatus Methylospira mobilis</name>
    <dbReference type="NCBI Taxonomy" id="1808979"/>
    <lineage>
        <taxon>Bacteria</taxon>
        <taxon>Pseudomonadati</taxon>
        <taxon>Pseudomonadota</taxon>
        <taxon>Gammaproteobacteria</taxon>
        <taxon>Methylococcales</taxon>
        <taxon>Methylococcaceae</taxon>
        <taxon>Candidatus Methylospira</taxon>
    </lineage>
</organism>
<evidence type="ECO:0000256" key="2">
    <source>
        <dbReference type="ARBA" id="ARBA00022801"/>
    </source>
</evidence>
<reference evidence="3 4" key="1">
    <citation type="submission" date="2019-09" db="EMBL/GenBank/DDBJ databases">
        <title>Ecophysiology of the spiral-shaped methanotroph Methylospira mobilis as revealed by the complete genome sequence.</title>
        <authorList>
            <person name="Oshkin I.Y."/>
            <person name="Dedysh S.N."/>
            <person name="Miroshnikov K."/>
            <person name="Danilova O.V."/>
            <person name="Hakobyan A."/>
            <person name="Liesack W."/>
        </authorList>
    </citation>
    <scope>NUCLEOTIDE SEQUENCE [LARGE SCALE GENOMIC DNA]</scope>
    <source>
        <strain evidence="3 4">Shm1</strain>
    </source>
</reference>
<dbReference type="InterPro" id="IPR006684">
    <property type="entry name" value="YbgC/YbaW"/>
</dbReference>
<dbReference type="Pfam" id="PF13279">
    <property type="entry name" value="4HBT_2"/>
    <property type="match status" value="1"/>
</dbReference>
<accession>A0A5Q0BHC7</accession>
<dbReference type="NCBIfam" id="TIGR00051">
    <property type="entry name" value="YbgC/FadM family acyl-CoA thioesterase"/>
    <property type="match status" value="1"/>
</dbReference>
<evidence type="ECO:0000313" key="4">
    <source>
        <dbReference type="Proteomes" id="UP000325755"/>
    </source>
</evidence>
<dbReference type="SUPFAM" id="SSF54637">
    <property type="entry name" value="Thioesterase/thiol ester dehydrase-isomerase"/>
    <property type="match status" value="1"/>
</dbReference>
<proteinExistence type="inferred from homology"/>
<dbReference type="InterPro" id="IPR050563">
    <property type="entry name" value="4-hydroxybenzoyl-CoA_TE"/>
</dbReference>
<evidence type="ECO:0000256" key="1">
    <source>
        <dbReference type="ARBA" id="ARBA00005953"/>
    </source>
</evidence>
<gene>
    <name evidence="3" type="primary">ybgC</name>
    <name evidence="3" type="ORF">F6R98_02305</name>
</gene>
<keyword evidence="4" id="KW-1185">Reference proteome</keyword>
<comment type="similarity">
    <text evidence="1">Belongs to the 4-hydroxybenzoyl-CoA thioesterase family.</text>
</comment>
<dbReference type="PANTHER" id="PTHR31793">
    <property type="entry name" value="4-HYDROXYBENZOYL-COA THIOESTERASE FAMILY MEMBER"/>
    <property type="match status" value="1"/>
</dbReference>
<dbReference type="Proteomes" id="UP000325755">
    <property type="component" value="Chromosome"/>
</dbReference>
<dbReference type="Gene3D" id="3.10.129.10">
    <property type="entry name" value="Hotdog Thioesterase"/>
    <property type="match status" value="1"/>
</dbReference>
<dbReference type="PANTHER" id="PTHR31793:SF37">
    <property type="entry name" value="ACYL-COA THIOESTER HYDROLASE YBGC"/>
    <property type="match status" value="1"/>
</dbReference>